<keyword evidence="4" id="KW-0378">Hydrolase</keyword>
<sequence>MARGKGEGSLFKDGRGLWNVKIELPSHDGKRRTKVVRRKDKKAALAEMAAIKKELDKLGDLPTSTLTVEKWLRRWIDDIAPNEVRPKSYASYKSTVDGWLIPILGKRKIDTLTADHVRQMFKTIQSTPKSPKLRDLPASEIPAGTVMVGPDTAIKAHAVLSSALKTAMREGKATRNVCEMVDPPRKAKVEQGALSLEQAIKLLAHLTTNKDRALWATFLLTGARRGEILGLEADRVTDTLELSWQLLRITDIKTAPADYEYRHLQGTLYLTRPKSQSGWRTIPLVEPLKSILQLHMQGRGPGLLFTKDGAPWDPDGATEAWANLLAKAGLPSNVVLHGARHTAVELLDAAGVDWDTIKDIVGHSTKKMSQAYRSKPDMKRLQTGLEQLSKMLEPAKDDDGEAA</sequence>
<dbReference type="InterPro" id="IPR044068">
    <property type="entry name" value="CB"/>
</dbReference>
<name>A0A3G3M3E3_9CAUD</name>
<evidence type="ECO:0000256" key="1">
    <source>
        <dbReference type="ARBA" id="ARBA00008857"/>
    </source>
</evidence>
<keyword evidence="8" id="KW-1179">Viral genome integration</keyword>
<dbReference type="Pfam" id="PF14659">
    <property type="entry name" value="Phage_int_SAM_3"/>
    <property type="match status" value="1"/>
</dbReference>
<gene>
    <name evidence="12" type="primary">38</name>
    <name evidence="12" type="ORF">PBI_HESTIA_38</name>
</gene>
<protein>
    <recommendedName>
        <fullName evidence="2">Integrase</fullName>
    </recommendedName>
</protein>
<dbReference type="InterPro" id="IPR002104">
    <property type="entry name" value="Integrase_catalytic"/>
</dbReference>
<keyword evidence="5" id="KW-0229">DNA integration</keyword>
<feature type="domain" description="Tyr recombinase" evidence="10">
    <location>
        <begin position="189"/>
        <end position="386"/>
    </location>
</feature>
<evidence type="ECO:0000256" key="6">
    <source>
        <dbReference type="ARBA" id="ARBA00023125"/>
    </source>
</evidence>
<dbReference type="KEGG" id="vg:77931821"/>
<dbReference type="PANTHER" id="PTHR30349">
    <property type="entry name" value="PHAGE INTEGRASE-RELATED"/>
    <property type="match status" value="1"/>
</dbReference>
<dbReference type="GO" id="GO:0044826">
    <property type="term" value="P:viral genome integration into host DNA"/>
    <property type="evidence" value="ECO:0007669"/>
    <property type="project" value="UniProtKB-KW"/>
</dbReference>
<proteinExistence type="inferred from homology"/>
<dbReference type="GO" id="GO:0006310">
    <property type="term" value="P:DNA recombination"/>
    <property type="evidence" value="ECO:0007669"/>
    <property type="project" value="UniProtKB-KW"/>
</dbReference>
<evidence type="ECO:0000259" key="11">
    <source>
        <dbReference type="PROSITE" id="PS51900"/>
    </source>
</evidence>
<dbReference type="PROSITE" id="PS51900">
    <property type="entry name" value="CB"/>
    <property type="match status" value="1"/>
</dbReference>
<keyword evidence="3" id="KW-0808">Transferase</keyword>
<dbReference type="SUPFAM" id="SSF56349">
    <property type="entry name" value="DNA breaking-rejoining enzymes"/>
    <property type="match status" value="1"/>
</dbReference>
<keyword evidence="13" id="KW-1185">Reference proteome</keyword>
<evidence type="ECO:0000259" key="10">
    <source>
        <dbReference type="PROSITE" id="PS51898"/>
    </source>
</evidence>
<evidence type="ECO:0000313" key="13">
    <source>
        <dbReference type="Proteomes" id="UP000270301"/>
    </source>
</evidence>
<dbReference type="InterPro" id="IPR004107">
    <property type="entry name" value="Integrase_SAM-like_N"/>
</dbReference>
<evidence type="ECO:0000313" key="12">
    <source>
        <dbReference type="EMBL" id="AYR00916.1"/>
    </source>
</evidence>
<dbReference type="InterPro" id="IPR011010">
    <property type="entry name" value="DNA_brk_join_enz"/>
</dbReference>
<dbReference type="GO" id="GO:0015074">
    <property type="term" value="P:DNA integration"/>
    <property type="evidence" value="ECO:0007669"/>
    <property type="project" value="UniProtKB-KW"/>
</dbReference>
<dbReference type="GO" id="GO:0075713">
    <property type="term" value="P:establishment of integrated proviral latency"/>
    <property type="evidence" value="ECO:0007669"/>
    <property type="project" value="UniProtKB-KW"/>
</dbReference>
<dbReference type="GO" id="GO:0016740">
    <property type="term" value="F:transferase activity"/>
    <property type="evidence" value="ECO:0007669"/>
    <property type="project" value="UniProtKB-KW"/>
</dbReference>
<keyword evidence="7" id="KW-0233">DNA recombination</keyword>
<evidence type="ECO:0000256" key="9">
    <source>
        <dbReference type="PROSITE-ProRule" id="PRU01248"/>
    </source>
</evidence>
<evidence type="ECO:0000256" key="7">
    <source>
        <dbReference type="ARBA" id="ARBA00023172"/>
    </source>
</evidence>
<feature type="domain" description="Core-binding (CB)" evidence="11">
    <location>
        <begin position="66"/>
        <end position="168"/>
    </location>
</feature>
<evidence type="ECO:0000256" key="3">
    <source>
        <dbReference type="ARBA" id="ARBA00022679"/>
    </source>
</evidence>
<dbReference type="CDD" id="cd01189">
    <property type="entry name" value="INT_ICEBs1_C_like"/>
    <property type="match status" value="1"/>
</dbReference>
<evidence type="ECO:0000256" key="8">
    <source>
        <dbReference type="ARBA" id="ARBA00023195"/>
    </source>
</evidence>
<reference evidence="12 13" key="1">
    <citation type="submission" date="2018-09" db="EMBL/GenBank/DDBJ databases">
        <authorList>
            <person name="Ulbrich M.C."/>
            <person name="Stoner T.H."/>
            <person name="Garlena R.A."/>
            <person name="Russell D.A."/>
            <person name="Pope W.H."/>
            <person name="Jacobs-Sera D."/>
            <person name="Hatfull G.F."/>
        </authorList>
    </citation>
    <scope>NUCLEOTIDE SEQUENCE [LARGE SCALE GENOMIC DNA]</scope>
</reference>
<dbReference type="GO" id="GO:0003677">
    <property type="term" value="F:DNA binding"/>
    <property type="evidence" value="ECO:0007669"/>
    <property type="project" value="UniProtKB-UniRule"/>
</dbReference>
<dbReference type="RefSeq" id="YP_010655949.1">
    <property type="nucleotide sequence ID" value="NC_070833.1"/>
</dbReference>
<dbReference type="GO" id="GO:0016787">
    <property type="term" value="F:hydrolase activity"/>
    <property type="evidence" value="ECO:0007669"/>
    <property type="project" value="UniProtKB-KW"/>
</dbReference>
<dbReference type="PROSITE" id="PS51898">
    <property type="entry name" value="TYR_RECOMBINASE"/>
    <property type="match status" value="1"/>
</dbReference>
<dbReference type="Pfam" id="PF00589">
    <property type="entry name" value="Phage_integrase"/>
    <property type="match status" value="1"/>
</dbReference>
<dbReference type="InterPro" id="IPR010998">
    <property type="entry name" value="Integrase_recombinase_N"/>
</dbReference>
<dbReference type="Proteomes" id="UP000270301">
    <property type="component" value="Segment"/>
</dbReference>
<dbReference type="Gene3D" id="1.10.150.130">
    <property type="match status" value="1"/>
</dbReference>
<evidence type="ECO:0000256" key="4">
    <source>
        <dbReference type="ARBA" id="ARBA00022801"/>
    </source>
</evidence>
<dbReference type="Gene3D" id="1.10.443.10">
    <property type="entry name" value="Intergrase catalytic core"/>
    <property type="match status" value="1"/>
</dbReference>
<evidence type="ECO:0000256" key="5">
    <source>
        <dbReference type="ARBA" id="ARBA00022908"/>
    </source>
</evidence>
<dbReference type="PANTHER" id="PTHR30349:SF91">
    <property type="entry name" value="INTA PROTEIN"/>
    <property type="match status" value="1"/>
</dbReference>
<organism evidence="12 13">
    <name type="scientific">Arthrobacter phage Hestia</name>
    <dbReference type="NCBI Taxonomy" id="2419609"/>
    <lineage>
        <taxon>Viruses</taxon>
        <taxon>Duplodnaviria</taxon>
        <taxon>Heunggongvirae</taxon>
        <taxon>Uroviricota</taxon>
        <taxon>Caudoviricetes</taxon>
        <taxon>Hestiavirus</taxon>
        <taxon>Hestiavirus hestia</taxon>
    </lineage>
</organism>
<dbReference type="InterPro" id="IPR013762">
    <property type="entry name" value="Integrase-like_cat_sf"/>
</dbReference>
<dbReference type="InterPro" id="IPR050090">
    <property type="entry name" value="Tyrosine_recombinase_XerCD"/>
</dbReference>
<dbReference type="GeneID" id="77931821"/>
<comment type="similarity">
    <text evidence="1">Belongs to the 'phage' integrase family.</text>
</comment>
<dbReference type="EMBL" id="MH910036">
    <property type="protein sequence ID" value="AYR00916.1"/>
    <property type="molecule type" value="Genomic_DNA"/>
</dbReference>
<keyword evidence="8" id="KW-1160">Virus entry into host cell</keyword>
<accession>A0A3G3M3E3</accession>
<evidence type="ECO:0000256" key="2">
    <source>
        <dbReference type="ARBA" id="ARBA00016082"/>
    </source>
</evidence>
<keyword evidence="6 9" id="KW-0238">DNA-binding</keyword>